<evidence type="ECO:0000256" key="8">
    <source>
        <dbReference type="ARBA" id="ARBA00023098"/>
    </source>
</evidence>
<evidence type="ECO:0000256" key="2">
    <source>
        <dbReference type="ARBA" id="ARBA00001913"/>
    </source>
</evidence>
<evidence type="ECO:0000256" key="6">
    <source>
        <dbReference type="ARBA" id="ARBA00022801"/>
    </source>
</evidence>
<comment type="subcellular location">
    <subcellularLocation>
        <location evidence="3">Cell membrane</location>
        <topology evidence="3">Peripheral membrane protein</topology>
    </subcellularLocation>
</comment>
<dbReference type="FunFam" id="2.60.40.150:FF:000060">
    <property type="entry name" value="Phosphoinositide phospholipase C"/>
    <property type="match status" value="1"/>
</dbReference>
<protein>
    <recommendedName>
        <fullName evidence="4 11">Phosphoinositide phospholipase C</fullName>
        <ecNumber evidence="4 11">3.1.4.11</ecNumber>
    </recommendedName>
</protein>
<comment type="catalytic activity">
    <reaction evidence="1 11">
        <text>a 1,2-diacyl-sn-glycero-3-phospho-(1D-myo-inositol-4,5-bisphosphate) + H2O = 1D-myo-inositol 1,4,5-trisphosphate + a 1,2-diacyl-sn-glycerol + H(+)</text>
        <dbReference type="Rhea" id="RHEA:33179"/>
        <dbReference type="ChEBI" id="CHEBI:15377"/>
        <dbReference type="ChEBI" id="CHEBI:15378"/>
        <dbReference type="ChEBI" id="CHEBI:17815"/>
        <dbReference type="ChEBI" id="CHEBI:58456"/>
        <dbReference type="ChEBI" id="CHEBI:203600"/>
        <dbReference type="EC" id="3.1.4.11"/>
    </reaction>
</comment>
<dbReference type="GO" id="GO:0006950">
    <property type="term" value="P:response to stress"/>
    <property type="evidence" value="ECO:0007669"/>
    <property type="project" value="UniProtKB-ARBA"/>
</dbReference>
<evidence type="ECO:0000259" key="13">
    <source>
        <dbReference type="PROSITE" id="PS50008"/>
    </source>
</evidence>
<dbReference type="GO" id="GO:0005886">
    <property type="term" value="C:plasma membrane"/>
    <property type="evidence" value="ECO:0007669"/>
    <property type="project" value="UniProtKB-SubCell"/>
</dbReference>
<dbReference type="EC" id="3.1.4.11" evidence="4 11"/>
<evidence type="ECO:0000313" key="14">
    <source>
        <dbReference type="EMBL" id="GAA0163387.1"/>
    </source>
</evidence>
<dbReference type="SUPFAM" id="SSF51695">
    <property type="entry name" value="PLC-like phosphodiesterases"/>
    <property type="match status" value="1"/>
</dbReference>
<dbReference type="AlphaFoldDB" id="A0AAV3QH35"/>
<dbReference type="Pfam" id="PF00387">
    <property type="entry name" value="PI-PLC-Y"/>
    <property type="match status" value="1"/>
</dbReference>
<evidence type="ECO:0000256" key="4">
    <source>
        <dbReference type="ARBA" id="ARBA00012368"/>
    </source>
</evidence>
<organism evidence="14 15">
    <name type="scientific">Lithospermum erythrorhizon</name>
    <name type="common">Purple gromwell</name>
    <name type="synonym">Lithospermum officinale var. erythrorhizon</name>
    <dbReference type="NCBI Taxonomy" id="34254"/>
    <lineage>
        <taxon>Eukaryota</taxon>
        <taxon>Viridiplantae</taxon>
        <taxon>Streptophyta</taxon>
        <taxon>Embryophyta</taxon>
        <taxon>Tracheophyta</taxon>
        <taxon>Spermatophyta</taxon>
        <taxon>Magnoliopsida</taxon>
        <taxon>eudicotyledons</taxon>
        <taxon>Gunneridae</taxon>
        <taxon>Pentapetalae</taxon>
        <taxon>asterids</taxon>
        <taxon>lamiids</taxon>
        <taxon>Boraginales</taxon>
        <taxon>Boraginaceae</taxon>
        <taxon>Boraginoideae</taxon>
        <taxon>Lithospermeae</taxon>
        <taxon>Lithospermum</taxon>
    </lineage>
</organism>
<comment type="caution">
    <text evidence="14">The sequence shown here is derived from an EMBL/GenBank/DDBJ whole genome shotgun (WGS) entry which is preliminary data.</text>
</comment>
<dbReference type="Pfam" id="PF00388">
    <property type="entry name" value="PI-PLC-X"/>
    <property type="match status" value="1"/>
</dbReference>
<dbReference type="Pfam" id="PF09279">
    <property type="entry name" value="EF-hand_like"/>
    <property type="match status" value="1"/>
</dbReference>
<gene>
    <name evidence="14" type="ORF">LIER_19269</name>
</gene>
<feature type="domain" description="PI-PLC Y-box" evidence="13">
    <location>
        <begin position="317"/>
        <end position="404"/>
    </location>
</feature>
<dbReference type="PANTHER" id="PTHR10336">
    <property type="entry name" value="PHOSPHOINOSITIDE-SPECIFIC PHOSPHOLIPASE C FAMILY PROTEIN"/>
    <property type="match status" value="1"/>
</dbReference>
<dbReference type="GO" id="GO:0016042">
    <property type="term" value="P:lipid catabolic process"/>
    <property type="evidence" value="ECO:0007669"/>
    <property type="project" value="UniProtKB-KW"/>
</dbReference>
<dbReference type="PRINTS" id="PR00390">
    <property type="entry name" value="PHPHLIPASEC"/>
</dbReference>
<evidence type="ECO:0000256" key="5">
    <source>
        <dbReference type="ARBA" id="ARBA00022475"/>
    </source>
</evidence>
<dbReference type="GO" id="GO:0051209">
    <property type="term" value="P:release of sequestered calcium ion into cytosol"/>
    <property type="evidence" value="ECO:0007669"/>
    <property type="project" value="TreeGrafter"/>
</dbReference>
<evidence type="ECO:0000313" key="15">
    <source>
        <dbReference type="Proteomes" id="UP001454036"/>
    </source>
</evidence>
<dbReference type="GO" id="GO:0004435">
    <property type="term" value="F:phosphatidylinositol-4,5-bisphosphate phospholipase C activity"/>
    <property type="evidence" value="ECO:0007669"/>
    <property type="project" value="UniProtKB-EC"/>
</dbReference>
<evidence type="ECO:0000256" key="11">
    <source>
        <dbReference type="RuleBase" id="RU361133"/>
    </source>
</evidence>
<dbReference type="SUPFAM" id="SSF49562">
    <property type="entry name" value="C2 domain (Calcium/lipid-binding domain, CaLB)"/>
    <property type="match status" value="1"/>
</dbReference>
<sequence>MVDQSFKLCFFFWRRFKLRAVEVPDDIREVFSHYSENGAMNVDQLHEFLREVQGEVNATRENAQDILNKLKHHVHMLQHPKEFYLESFFRYLLGDDNVALREPGKVYHDMNAPLAHYFVFTGHNSYLTGNQFCSKCSVTPIIKALKNGVRVIELDLWPGGNDVVVRHGGTVTRSVKLVKCLRAIKENAFHASEYPVIITFEDHLNSILRIKVAKMVTETFGHMLFCPRSDLVEFPSPEFLKWKILISTKQPGAEGLLLDPLEIWISGEENALEDDETEDKAPPEYKQIIAIHAGKLTGIVTEDLCMCNDTSKVWRLSLSEDVLLQNVEENNGKHFLRFSQRNLLRIYPKGSRLFSSNFDPLTAWVHGAQMVAFNMQGNDEYLRLMQGMFRANGGCGYIKKPEILLRCEANCGAFDPQTETMPIKTTLKVKVYMGEGWHLDFHHTHFDTWSPPDLYAKIGIAGVSADNRHMVKTKTENDQWAPVWNAEFEFPLRVPELAFLVIQVHDEDPPLQGRDFAGQTCLPISELRTGIRSVPLYDKKGNKYRFVKLLLQFRFV</sequence>
<dbReference type="InterPro" id="IPR011992">
    <property type="entry name" value="EF-hand-dom_pair"/>
</dbReference>
<evidence type="ECO:0000256" key="3">
    <source>
        <dbReference type="ARBA" id="ARBA00004202"/>
    </source>
</evidence>
<keyword evidence="10" id="KW-0807">Transducer</keyword>
<dbReference type="Gene3D" id="2.60.40.150">
    <property type="entry name" value="C2 domain"/>
    <property type="match status" value="1"/>
</dbReference>
<dbReference type="InterPro" id="IPR001192">
    <property type="entry name" value="PI-PLC_fam"/>
</dbReference>
<comment type="cofactor">
    <cofactor evidence="2">
        <name>Ca(2+)</name>
        <dbReference type="ChEBI" id="CHEBI:29108"/>
    </cofactor>
</comment>
<keyword evidence="5" id="KW-1003">Cell membrane</keyword>
<dbReference type="SUPFAM" id="SSF47473">
    <property type="entry name" value="EF-hand"/>
    <property type="match status" value="1"/>
</dbReference>
<dbReference type="InterPro" id="IPR035892">
    <property type="entry name" value="C2_domain_sf"/>
</dbReference>
<dbReference type="Pfam" id="PF00168">
    <property type="entry name" value="C2"/>
    <property type="match status" value="1"/>
</dbReference>
<keyword evidence="15" id="KW-1185">Reference proteome</keyword>
<dbReference type="InterPro" id="IPR017946">
    <property type="entry name" value="PLC-like_Pdiesterase_TIM-brl"/>
</dbReference>
<reference evidence="14 15" key="1">
    <citation type="submission" date="2024-01" db="EMBL/GenBank/DDBJ databases">
        <title>The complete chloroplast genome sequence of Lithospermum erythrorhizon: insights into the phylogenetic relationship among Boraginaceae species and the maternal lineages of purple gromwells.</title>
        <authorList>
            <person name="Okada T."/>
            <person name="Watanabe K."/>
        </authorList>
    </citation>
    <scope>NUCLEOTIDE SEQUENCE [LARGE SCALE GENOMIC DNA]</scope>
</reference>
<dbReference type="GO" id="GO:0048015">
    <property type="term" value="P:phosphatidylinositol-mediated signaling"/>
    <property type="evidence" value="ECO:0007669"/>
    <property type="project" value="TreeGrafter"/>
</dbReference>
<dbReference type="InterPro" id="IPR001711">
    <property type="entry name" value="PLipase_C_Pinositol-sp_Y"/>
</dbReference>
<dbReference type="PROSITE" id="PS50008">
    <property type="entry name" value="PIPLC_Y_DOMAIN"/>
    <property type="match status" value="1"/>
</dbReference>
<keyword evidence="9" id="KW-0472">Membrane</keyword>
<dbReference type="CDD" id="cd00275">
    <property type="entry name" value="C2_PLC_like"/>
    <property type="match status" value="1"/>
</dbReference>
<dbReference type="PANTHER" id="PTHR10336:SF154">
    <property type="entry name" value="PHOSPHOINOSITIDE PHOSPHOLIPASE C 2"/>
    <property type="match status" value="1"/>
</dbReference>
<dbReference type="SMART" id="SM00239">
    <property type="entry name" value="C2"/>
    <property type="match status" value="1"/>
</dbReference>
<evidence type="ECO:0000256" key="9">
    <source>
        <dbReference type="ARBA" id="ARBA00023136"/>
    </source>
</evidence>
<feature type="domain" description="C2" evidence="12">
    <location>
        <begin position="408"/>
        <end position="538"/>
    </location>
</feature>
<dbReference type="EMBL" id="BAABME010004737">
    <property type="protein sequence ID" value="GAA0163387.1"/>
    <property type="molecule type" value="Genomic_DNA"/>
</dbReference>
<evidence type="ECO:0000259" key="12">
    <source>
        <dbReference type="PROSITE" id="PS50004"/>
    </source>
</evidence>
<name>A0AAV3QH35_LITER</name>
<evidence type="ECO:0000256" key="7">
    <source>
        <dbReference type="ARBA" id="ARBA00022963"/>
    </source>
</evidence>
<dbReference type="InterPro" id="IPR000008">
    <property type="entry name" value="C2_dom"/>
</dbReference>
<dbReference type="Gene3D" id="1.10.238.10">
    <property type="entry name" value="EF-hand"/>
    <property type="match status" value="1"/>
</dbReference>
<evidence type="ECO:0000256" key="10">
    <source>
        <dbReference type="ARBA" id="ARBA00023224"/>
    </source>
</evidence>
<keyword evidence="6 11" id="KW-0378">Hydrolase</keyword>
<dbReference type="Proteomes" id="UP001454036">
    <property type="component" value="Unassembled WGS sequence"/>
</dbReference>
<keyword evidence="7 11" id="KW-0442">Lipid degradation</keyword>
<proteinExistence type="predicted"/>
<dbReference type="InterPro" id="IPR015359">
    <property type="entry name" value="PLC_EF-hand-like"/>
</dbReference>
<accession>A0AAV3QH35</accession>
<dbReference type="InterPro" id="IPR000909">
    <property type="entry name" value="PLipase_C_PInositol-sp_X_dom"/>
</dbReference>
<keyword evidence="8 11" id="KW-0443">Lipid metabolism</keyword>
<evidence type="ECO:0000256" key="1">
    <source>
        <dbReference type="ARBA" id="ARBA00001195"/>
    </source>
</evidence>
<dbReference type="SMART" id="SM00149">
    <property type="entry name" value="PLCYc"/>
    <property type="match status" value="1"/>
</dbReference>
<dbReference type="Gene3D" id="3.20.20.190">
    <property type="entry name" value="Phosphatidylinositol (PI) phosphodiesterase"/>
    <property type="match status" value="1"/>
</dbReference>
<dbReference type="PROSITE" id="PS50007">
    <property type="entry name" value="PIPLC_X_DOMAIN"/>
    <property type="match status" value="1"/>
</dbReference>
<dbReference type="PROSITE" id="PS50004">
    <property type="entry name" value="C2"/>
    <property type="match status" value="1"/>
</dbReference>
<dbReference type="SMART" id="SM00148">
    <property type="entry name" value="PLCXc"/>
    <property type="match status" value="1"/>
</dbReference>